<feature type="transmembrane region" description="Helical" evidence="1">
    <location>
        <begin position="98"/>
        <end position="118"/>
    </location>
</feature>
<gene>
    <name evidence="2" type="ORF">DFP72DRAFT_419160</name>
</gene>
<organism evidence="2 3">
    <name type="scientific">Ephemerocybe angulata</name>
    <dbReference type="NCBI Taxonomy" id="980116"/>
    <lineage>
        <taxon>Eukaryota</taxon>
        <taxon>Fungi</taxon>
        <taxon>Dikarya</taxon>
        <taxon>Basidiomycota</taxon>
        <taxon>Agaricomycotina</taxon>
        <taxon>Agaricomycetes</taxon>
        <taxon>Agaricomycetidae</taxon>
        <taxon>Agaricales</taxon>
        <taxon>Agaricineae</taxon>
        <taxon>Psathyrellaceae</taxon>
        <taxon>Ephemerocybe</taxon>
    </lineage>
</organism>
<proteinExistence type="predicted"/>
<keyword evidence="1" id="KW-0472">Membrane</keyword>
<name>A0A8H6IHJ3_9AGAR</name>
<protein>
    <submittedName>
        <fullName evidence="2">Uncharacterized protein</fullName>
    </submittedName>
</protein>
<comment type="caution">
    <text evidence="2">The sequence shown here is derived from an EMBL/GenBank/DDBJ whole genome shotgun (WGS) entry which is preliminary data.</text>
</comment>
<dbReference type="Proteomes" id="UP000521943">
    <property type="component" value="Unassembled WGS sequence"/>
</dbReference>
<keyword evidence="1" id="KW-0812">Transmembrane</keyword>
<evidence type="ECO:0000313" key="3">
    <source>
        <dbReference type="Proteomes" id="UP000521943"/>
    </source>
</evidence>
<evidence type="ECO:0000313" key="2">
    <source>
        <dbReference type="EMBL" id="KAF6764277.1"/>
    </source>
</evidence>
<keyword evidence="3" id="KW-1185">Reference proteome</keyword>
<keyword evidence="1" id="KW-1133">Transmembrane helix</keyword>
<accession>A0A8H6IHJ3</accession>
<feature type="transmembrane region" description="Helical" evidence="1">
    <location>
        <begin position="155"/>
        <end position="179"/>
    </location>
</feature>
<sequence length="187" mass="20586">MPMGRIHRHNYSICGHKKLAVEFSPQACTNYLILQEVRSGHESALHIRNGDSAASSPIDGLPDHAYYNHETHLVSSGVSSEISSTSSARRCYNTAYEVFGYLCCCPLAVWCTLFPLLIACDSFLKQSGYFSECHMSPRFCAAFSPMCFYGSSSPLLFPGVFSIQCLSPFPAFLLNLALFDGPMSEAL</sequence>
<reference evidence="2 3" key="1">
    <citation type="submission" date="2020-07" db="EMBL/GenBank/DDBJ databases">
        <title>Comparative genomics of pyrophilous fungi reveals a link between fire events and developmental genes.</title>
        <authorList>
            <consortium name="DOE Joint Genome Institute"/>
            <person name="Steindorff A.S."/>
            <person name="Carver A."/>
            <person name="Calhoun S."/>
            <person name="Stillman K."/>
            <person name="Liu H."/>
            <person name="Lipzen A."/>
            <person name="Pangilinan J."/>
            <person name="Labutti K."/>
            <person name="Bruns T.D."/>
            <person name="Grigoriev I.V."/>
        </authorList>
    </citation>
    <scope>NUCLEOTIDE SEQUENCE [LARGE SCALE GENOMIC DNA]</scope>
    <source>
        <strain evidence="2 3">CBS 144469</strain>
    </source>
</reference>
<dbReference type="EMBL" id="JACGCI010000004">
    <property type="protein sequence ID" value="KAF6764277.1"/>
    <property type="molecule type" value="Genomic_DNA"/>
</dbReference>
<evidence type="ECO:0000256" key="1">
    <source>
        <dbReference type="SAM" id="Phobius"/>
    </source>
</evidence>
<dbReference type="AlphaFoldDB" id="A0A8H6IHJ3"/>